<name>A0A2J6R2Z7_HYAVF</name>
<evidence type="ECO:0000313" key="2">
    <source>
        <dbReference type="EMBL" id="PMD32897.1"/>
    </source>
</evidence>
<evidence type="ECO:0000313" key="3">
    <source>
        <dbReference type="Proteomes" id="UP000235786"/>
    </source>
</evidence>
<gene>
    <name evidence="2" type="ORF">L207DRAFT_589976</name>
</gene>
<feature type="region of interest" description="Disordered" evidence="1">
    <location>
        <begin position="165"/>
        <end position="193"/>
    </location>
</feature>
<reference evidence="2 3" key="1">
    <citation type="submission" date="2016-04" db="EMBL/GenBank/DDBJ databases">
        <title>A degradative enzymes factory behind the ericoid mycorrhizal symbiosis.</title>
        <authorList>
            <consortium name="DOE Joint Genome Institute"/>
            <person name="Martino E."/>
            <person name="Morin E."/>
            <person name="Grelet G."/>
            <person name="Kuo A."/>
            <person name="Kohler A."/>
            <person name="Daghino S."/>
            <person name="Barry K."/>
            <person name="Choi C."/>
            <person name="Cichocki N."/>
            <person name="Clum A."/>
            <person name="Copeland A."/>
            <person name="Hainaut M."/>
            <person name="Haridas S."/>
            <person name="Labutti K."/>
            <person name="Lindquist E."/>
            <person name="Lipzen A."/>
            <person name="Khouja H.-R."/>
            <person name="Murat C."/>
            <person name="Ohm R."/>
            <person name="Olson A."/>
            <person name="Spatafora J."/>
            <person name="Veneault-Fourrey C."/>
            <person name="Henrissat B."/>
            <person name="Grigoriev I."/>
            <person name="Martin F."/>
            <person name="Perotto S."/>
        </authorList>
    </citation>
    <scope>NUCLEOTIDE SEQUENCE [LARGE SCALE GENOMIC DNA]</scope>
    <source>
        <strain evidence="2 3">F</strain>
    </source>
</reference>
<feature type="region of interest" description="Disordered" evidence="1">
    <location>
        <begin position="235"/>
        <end position="268"/>
    </location>
</feature>
<dbReference type="STRING" id="1149755.A0A2J6R2Z7"/>
<evidence type="ECO:0000256" key="1">
    <source>
        <dbReference type="SAM" id="MobiDB-lite"/>
    </source>
</evidence>
<protein>
    <submittedName>
        <fullName evidence="2">Uncharacterized protein</fullName>
    </submittedName>
</protein>
<accession>A0A2J6R2Z7</accession>
<dbReference type="EMBL" id="KZ613957">
    <property type="protein sequence ID" value="PMD32897.1"/>
    <property type="molecule type" value="Genomic_DNA"/>
</dbReference>
<sequence length="285" mass="31713">MDSLFCCSGVEPFRPRIIDKEAKFKDFMNWAQAGRTTTITILPDGSEYLGVNSGSCFVIQLVRQVNYGPLESKRFFVKTAELDTGFSEVTEQDLIQANYQKVNSYKNFRCVAHNKFFEINLYEKDPVNRHHWRFNIARPATDIDLPSNLPNASVKHSVAVSSQLEASHLTPPTQIETDSDLKSAPTTGLTPSMPAITFESVQPLETSTETAHGDVGKEEGSRYWKRDDHGSLIGGIQNVPDDDYFGDYPADDYGSVEGASRRSQSPEDYTACSSDSCGYCGHCSY</sequence>
<dbReference type="Proteomes" id="UP000235786">
    <property type="component" value="Unassembled WGS sequence"/>
</dbReference>
<dbReference type="OrthoDB" id="10264507at2759"/>
<keyword evidence="3" id="KW-1185">Reference proteome</keyword>
<organism evidence="2 3">
    <name type="scientific">Hyaloscypha variabilis (strain UAMH 11265 / GT02V1 / F)</name>
    <name type="common">Meliniomyces variabilis</name>
    <dbReference type="NCBI Taxonomy" id="1149755"/>
    <lineage>
        <taxon>Eukaryota</taxon>
        <taxon>Fungi</taxon>
        <taxon>Dikarya</taxon>
        <taxon>Ascomycota</taxon>
        <taxon>Pezizomycotina</taxon>
        <taxon>Leotiomycetes</taxon>
        <taxon>Helotiales</taxon>
        <taxon>Hyaloscyphaceae</taxon>
        <taxon>Hyaloscypha</taxon>
        <taxon>Hyaloscypha variabilis</taxon>
    </lineage>
</organism>
<feature type="compositionally biased region" description="Polar residues" evidence="1">
    <location>
        <begin position="165"/>
        <end position="176"/>
    </location>
</feature>
<dbReference type="AlphaFoldDB" id="A0A2J6R2Z7"/>
<proteinExistence type="predicted"/>